<accession>B0WRC0</accession>
<dbReference type="AlphaFoldDB" id="B0WRC0"/>
<name>B0WRC0_CULQU</name>
<dbReference type="Pfam" id="PF00379">
    <property type="entry name" value="Chitin_bind_4"/>
    <property type="match status" value="1"/>
</dbReference>
<evidence type="ECO:0000313" key="7">
    <source>
        <dbReference type="Proteomes" id="UP000002320"/>
    </source>
</evidence>
<dbReference type="STRING" id="7176.B0WRC0"/>
<feature type="signal peptide" evidence="4">
    <location>
        <begin position="1"/>
        <end position="15"/>
    </location>
</feature>
<sequence length="251" mass="26537">MKCFILLALVGCALAQNEKVRFNDGKYYPEYFGNAGRYNPANDGKYRPDNSGAYRPDDSGKYSGKYVPYVDGKYGVGGQGGAGGAGSGFGGQGGQGGQGGAGKGSGVGNRFGGAGAGAGSGAGQKVVATVITPPKKSPKIQSSSSSGAGSGFDRIKEQVKQYNDDGYYYRYLTEQDAQVAETGRIEDRNTDSETLRAKGFYEYVGDDGVRYRVDYNADENGFVPRGAHLPTPPPIPEAILRALEYVRNLQQ</sequence>
<gene>
    <name evidence="6" type="primary">6042103</name>
    <name evidence="5" type="ORF">CpipJ_CPIJ009329</name>
</gene>
<keyword evidence="4" id="KW-0732">Signal</keyword>
<dbReference type="PROSITE" id="PS00233">
    <property type="entry name" value="CHIT_BIND_RR_1"/>
    <property type="match status" value="1"/>
</dbReference>
<evidence type="ECO:0008006" key="8">
    <source>
        <dbReference type="Google" id="ProtNLM"/>
    </source>
</evidence>
<dbReference type="KEGG" id="cqu:CpipJ_CPIJ009329"/>
<dbReference type="OMA" id="PANDGKY"/>
<dbReference type="PROSITE" id="PS51155">
    <property type="entry name" value="CHIT_BIND_RR_2"/>
    <property type="match status" value="1"/>
</dbReference>
<dbReference type="GO" id="GO:0008010">
    <property type="term" value="F:structural constituent of chitin-based larval cuticle"/>
    <property type="evidence" value="ECO:0007669"/>
    <property type="project" value="TreeGrafter"/>
</dbReference>
<dbReference type="InterPro" id="IPR000618">
    <property type="entry name" value="Insect_cuticle"/>
</dbReference>
<feature type="region of interest" description="Disordered" evidence="3">
    <location>
        <begin position="39"/>
        <end position="59"/>
    </location>
</feature>
<evidence type="ECO:0000256" key="2">
    <source>
        <dbReference type="PROSITE-ProRule" id="PRU00497"/>
    </source>
</evidence>
<keyword evidence="7" id="KW-1185">Reference proteome</keyword>
<keyword evidence="1 2" id="KW-0193">Cuticle</keyword>
<dbReference type="VEuPathDB" id="VectorBase:CQUJHB016890"/>
<dbReference type="eggNOG" id="ENOG502S88E">
    <property type="taxonomic scope" value="Eukaryota"/>
</dbReference>
<dbReference type="EnsemblMetazoa" id="CPIJ009329-RA">
    <property type="protein sequence ID" value="CPIJ009329-PA"/>
    <property type="gene ID" value="CPIJ009329"/>
</dbReference>
<dbReference type="EMBL" id="DS232054">
    <property type="protein sequence ID" value="EDS33310.1"/>
    <property type="molecule type" value="Genomic_DNA"/>
</dbReference>
<evidence type="ECO:0000256" key="4">
    <source>
        <dbReference type="SAM" id="SignalP"/>
    </source>
</evidence>
<dbReference type="VEuPathDB" id="VectorBase:CPIJ009329"/>
<reference evidence="6" key="2">
    <citation type="submission" date="2021-02" db="UniProtKB">
        <authorList>
            <consortium name="EnsemblMetazoa"/>
        </authorList>
    </citation>
    <scope>IDENTIFICATION</scope>
    <source>
        <strain evidence="6">JHB</strain>
    </source>
</reference>
<dbReference type="Proteomes" id="UP000002320">
    <property type="component" value="Unassembled WGS sequence"/>
</dbReference>
<dbReference type="OrthoDB" id="8037455at2759"/>
<protein>
    <recommendedName>
        <fullName evidence="8">Larval cuticle protein LCP-30</fullName>
    </recommendedName>
</protein>
<dbReference type="HOGENOM" id="CLU_071903_0_0_1"/>
<dbReference type="InterPro" id="IPR050468">
    <property type="entry name" value="Cuticle_Struct_Prot"/>
</dbReference>
<dbReference type="PANTHER" id="PTHR10380:SF200">
    <property type="entry name" value="CUTICULAR PROTEIN 49AB-RELATED"/>
    <property type="match status" value="1"/>
</dbReference>
<feature type="region of interest" description="Disordered" evidence="3">
    <location>
        <begin position="132"/>
        <end position="152"/>
    </location>
</feature>
<evidence type="ECO:0000256" key="1">
    <source>
        <dbReference type="ARBA" id="ARBA00022460"/>
    </source>
</evidence>
<evidence type="ECO:0000313" key="5">
    <source>
        <dbReference type="EMBL" id="EDS33310.1"/>
    </source>
</evidence>
<evidence type="ECO:0000256" key="3">
    <source>
        <dbReference type="SAM" id="MobiDB-lite"/>
    </source>
</evidence>
<proteinExistence type="predicted"/>
<dbReference type="InParanoid" id="B0WRC0"/>
<evidence type="ECO:0000313" key="6">
    <source>
        <dbReference type="EnsemblMetazoa" id="CPIJ009329-PA"/>
    </source>
</evidence>
<organism>
    <name type="scientific">Culex quinquefasciatus</name>
    <name type="common">Southern house mosquito</name>
    <name type="synonym">Culex pungens</name>
    <dbReference type="NCBI Taxonomy" id="7176"/>
    <lineage>
        <taxon>Eukaryota</taxon>
        <taxon>Metazoa</taxon>
        <taxon>Ecdysozoa</taxon>
        <taxon>Arthropoda</taxon>
        <taxon>Hexapoda</taxon>
        <taxon>Insecta</taxon>
        <taxon>Pterygota</taxon>
        <taxon>Neoptera</taxon>
        <taxon>Endopterygota</taxon>
        <taxon>Diptera</taxon>
        <taxon>Nematocera</taxon>
        <taxon>Culicoidea</taxon>
        <taxon>Culicidae</taxon>
        <taxon>Culicinae</taxon>
        <taxon>Culicini</taxon>
        <taxon>Culex</taxon>
        <taxon>Culex</taxon>
    </lineage>
</organism>
<feature type="chain" id="PRO_5014566909" description="Larval cuticle protein LCP-30" evidence="4">
    <location>
        <begin position="16"/>
        <end position="251"/>
    </location>
</feature>
<dbReference type="InterPro" id="IPR031311">
    <property type="entry name" value="CHIT_BIND_RR_consensus"/>
</dbReference>
<dbReference type="PANTHER" id="PTHR10380">
    <property type="entry name" value="CUTICLE PROTEIN"/>
    <property type="match status" value="1"/>
</dbReference>
<dbReference type="GO" id="GO:0062129">
    <property type="term" value="C:chitin-based extracellular matrix"/>
    <property type="evidence" value="ECO:0007669"/>
    <property type="project" value="TreeGrafter"/>
</dbReference>
<reference evidence="5" key="1">
    <citation type="submission" date="2007-03" db="EMBL/GenBank/DDBJ databases">
        <title>Annotation of Culex pipiens quinquefasciatus.</title>
        <authorList>
            <consortium name="The Broad Institute Genome Sequencing Platform"/>
            <person name="Atkinson P.W."/>
            <person name="Hemingway J."/>
            <person name="Christensen B.M."/>
            <person name="Higgs S."/>
            <person name="Kodira C."/>
            <person name="Hannick L."/>
            <person name="Megy K."/>
            <person name="O'Leary S."/>
            <person name="Pearson M."/>
            <person name="Haas B.J."/>
            <person name="Mauceli E."/>
            <person name="Wortman J.R."/>
            <person name="Lee N.H."/>
            <person name="Guigo R."/>
            <person name="Stanke M."/>
            <person name="Alvarado L."/>
            <person name="Amedeo P."/>
            <person name="Antoine C.H."/>
            <person name="Arensburger P."/>
            <person name="Bidwell S.L."/>
            <person name="Crawford M."/>
            <person name="Camaro F."/>
            <person name="Devon K."/>
            <person name="Engels R."/>
            <person name="Hammond M."/>
            <person name="Howarth C."/>
            <person name="Koehrsen M."/>
            <person name="Lawson D."/>
            <person name="Montgomery P."/>
            <person name="Nene V."/>
            <person name="Nusbaum C."/>
            <person name="Puiu D."/>
            <person name="Romero-Severson J."/>
            <person name="Severson D.W."/>
            <person name="Shumway M."/>
            <person name="Sisk P."/>
            <person name="Stolte C."/>
            <person name="Zeng Q."/>
            <person name="Eisenstadt E."/>
            <person name="Fraser-Liggett C."/>
            <person name="Strausberg R."/>
            <person name="Galagan J."/>
            <person name="Birren B."/>
            <person name="Collins F.H."/>
        </authorList>
    </citation>
    <scope>NUCLEOTIDE SEQUENCE [LARGE SCALE GENOMIC DNA]</scope>
    <source>
        <strain evidence="5">JHB</strain>
    </source>
</reference>